<dbReference type="GO" id="GO:0003677">
    <property type="term" value="F:DNA binding"/>
    <property type="evidence" value="ECO:0007669"/>
    <property type="project" value="TreeGrafter"/>
</dbReference>
<evidence type="ECO:0000313" key="1">
    <source>
        <dbReference type="EMBL" id="SQB40323.1"/>
    </source>
</evidence>
<reference evidence="1 2" key="1">
    <citation type="submission" date="2018-06" db="EMBL/GenBank/DDBJ databases">
        <authorList>
            <consortium name="Pathogen Informatics"/>
            <person name="Doyle S."/>
        </authorList>
    </citation>
    <scope>NUCLEOTIDE SEQUENCE [LARGE SCALE GENOMIC DNA]</scope>
    <source>
        <strain evidence="1 2">NCTC10786</strain>
    </source>
</reference>
<dbReference type="AlphaFoldDB" id="A0A2X2WRK4"/>
<name>A0A2X2WRK4_CITKO</name>
<gene>
    <name evidence="1" type="ORF">NCTC10786_05423</name>
</gene>
<dbReference type="EMBL" id="UAVY01000009">
    <property type="protein sequence ID" value="SQB40323.1"/>
    <property type="molecule type" value="Genomic_DNA"/>
</dbReference>
<sequence length="178" mass="19970">MATSLTFTIDAAVAFCIRAREDELFSPLHHHSKRATDPGAAWRYYLRGRKRHVDGAATVCGMGSREILHSNTSRGAELCFLFIEPDAVVMPDRCCTLKITPLCRELILALAARTDIQRTEPMTQRLTQVLFDELPQQPQEQMQLPVSGHPKIRQMVETMAREPAPLAKRWGSGRACSP</sequence>
<dbReference type="GO" id="GO:0006355">
    <property type="term" value="P:regulation of DNA-templated transcription"/>
    <property type="evidence" value="ECO:0007669"/>
    <property type="project" value="TreeGrafter"/>
</dbReference>
<evidence type="ECO:0008006" key="3">
    <source>
        <dbReference type="Google" id="ProtNLM"/>
    </source>
</evidence>
<organism evidence="1 2">
    <name type="scientific">Citrobacter koseri</name>
    <name type="common">Citrobacter diversus</name>
    <dbReference type="NCBI Taxonomy" id="545"/>
    <lineage>
        <taxon>Bacteria</taxon>
        <taxon>Pseudomonadati</taxon>
        <taxon>Pseudomonadota</taxon>
        <taxon>Gammaproteobacteria</taxon>
        <taxon>Enterobacterales</taxon>
        <taxon>Enterobacteriaceae</taxon>
        <taxon>Citrobacter</taxon>
    </lineage>
</organism>
<protein>
    <recommendedName>
        <fullName evidence="3">AraC family transcriptional regulator</fullName>
    </recommendedName>
</protein>
<proteinExistence type="predicted"/>
<dbReference type="PANTHER" id="PTHR11019:SF199">
    <property type="entry name" value="HTH-TYPE TRANSCRIPTIONAL REGULATOR NIMR"/>
    <property type="match status" value="1"/>
</dbReference>
<dbReference type="Proteomes" id="UP000251584">
    <property type="component" value="Unassembled WGS sequence"/>
</dbReference>
<evidence type="ECO:0000313" key="2">
    <source>
        <dbReference type="Proteomes" id="UP000251584"/>
    </source>
</evidence>
<dbReference type="PANTHER" id="PTHR11019">
    <property type="entry name" value="HTH-TYPE TRANSCRIPTIONAL REGULATOR NIMR"/>
    <property type="match status" value="1"/>
</dbReference>
<accession>A0A2X2WRK4</accession>